<evidence type="ECO:0000256" key="4">
    <source>
        <dbReference type="ARBA" id="ARBA00022989"/>
    </source>
</evidence>
<dbReference type="GO" id="GO:0005783">
    <property type="term" value="C:endoplasmic reticulum"/>
    <property type="evidence" value="ECO:0007669"/>
    <property type="project" value="TreeGrafter"/>
</dbReference>
<keyword evidence="6" id="KW-0564">Palmitate</keyword>
<comment type="subcellular location">
    <subcellularLocation>
        <location evidence="1">Membrane</location>
        <topology evidence="1">Multi-pass membrane protein</topology>
    </subcellularLocation>
</comment>
<dbReference type="PANTHER" id="PTHR22883">
    <property type="entry name" value="ZINC FINGER DHHC DOMAIN CONTAINING PROTEIN"/>
    <property type="match status" value="1"/>
</dbReference>
<dbReference type="PANTHER" id="PTHR22883:SF203">
    <property type="entry name" value="PALMITOYLTRANSFERASE"/>
    <property type="match status" value="1"/>
</dbReference>
<reference evidence="12" key="1">
    <citation type="submission" date="2022-07" db="EMBL/GenBank/DDBJ databases">
        <title>Phylogenomic reconstructions and comparative analyses of Kickxellomycotina fungi.</title>
        <authorList>
            <person name="Reynolds N.K."/>
            <person name="Stajich J.E."/>
            <person name="Barry K."/>
            <person name="Grigoriev I.V."/>
            <person name="Crous P."/>
            <person name="Smith M.E."/>
        </authorList>
    </citation>
    <scope>NUCLEOTIDE SEQUENCE</scope>
    <source>
        <strain evidence="12">BCRC 34489</strain>
    </source>
</reference>
<dbReference type="GO" id="GO:0005794">
    <property type="term" value="C:Golgi apparatus"/>
    <property type="evidence" value="ECO:0007669"/>
    <property type="project" value="TreeGrafter"/>
</dbReference>
<evidence type="ECO:0000256" key="8">
    <source>
        <dbReference type="ARBA" id="ARBA00023315"/>
    </source>
</evidence>
<evidence type="ECO:0000313" key="12">
    <source>
        <dbReference type="EMBL" id="KAJ2788139.1"/>
    </source>
</evidence>
<organism evidence="12 13">
    <name type="scientific">Coemansia interrupta</name>
    <dbReference type="NCBI Taxonomy" id="1126814"/>
    <lineage>
        <taxon>Eukaryota</taxon>
        <taxon>Fungi</taxon>
        <taxon>Fungi incertae sedis</taxon>
        <taxon>Zoopagomycota</taxon>
        <taxon>Kickxellomycotina</taxon>
        <taxon>Kickxellomycetes</taxon>
        <taxon>Kickxellales</taxon>
        <taxon>Kickxellaceae</taxon>
        <taxon>Coemansia</taxon>
    </lineage>
</organism>
<dbReference type="InterPro" id="IPR039859">
    <property type="entry name" value="PFA4/ZDH16/20/ERF2-like"/>
</dbReference>
<feature type="transmembrane region" description="Helical" evidence="10">
    <location>
        <begin position="306"/>
        <end position="338"/>
    </location>
</feature>
<comment type="caution">
    <text evidence="12">The sequence shown here is derived from an EMBL/GenBank/DDBJ whole genome shotgun (WGS) entry which is preliminary data.</text>
</comment>
<sequence length="442" mass="46483">MNADDSASLGLGFTPMFLRPRTASTQALRGFDIDSCDETTGYSSDDQDTAGRFSTASASSAYSVPGRSSLPSTLAASSTRSKAPVFAGHPAESAGPPVFWLRPHGFARPWDHLCMAHWAATALLIAGPGVAGGMYLRVAGGAWLVVVVCAAFLALMAVALHVATALRNVESPEARAAAQNAHNHGVVGRGRAASYVFTSGVPVVDSAGGVCRLCRCPAPPGTRHCKLCNKCVAGYDHHCRWMNTCVGEANYRSFMGYVVAAMAYLLVVLACATYCVCRAIVDPRAFRSTLDRVVGHEPSGGPWDTALMVVFFLVLALYLLVLVLPALAALGFLLAFHVRLWIRYPGMRTVDYLAARQTRRTRAAHGGCAAWILPVPMPSGRYSAIGECEEVASRGGRGVSPSRASVMSRASVASAPRGCLPPDGVSLIVGSGESVLTAPLSP</sequence>
<feature type="domain" description="Palmitoyltransferase DHHC" evidence="11">
    <location>
        <begin position="210"/>
        <end position="341"/>
    </location>
</feature>
<evidence type="ECO:0000256" key="9">
    <source>
        <dbReference type="ARBA" id="ARBA00048048"/>
    </source>
</evidence>
<keyword evidence="4 10" id="KW-1133">Transmembrane helix</keyword>
<gene>
    <name evidence="12" type="ORF">GGI15_000160</name>
</gene>
<dbReference type="PROSITE" id="PS50216">
    <property type="entry name" value="DHHC"/>
    <property type="match status" value="1"/>
</dbReference>
<dbReference type="GO" id="GO:0019706">
    <property type="term" value="F:protein-cysteine S-palmitoyltransferase activity"/>
    <property type="evidence" value="ECO:0007669"/>
    <property type="project" value="UniProtKB-EC"/>
</dbReference>
<dbReference type="GO" id="GO:0016020">
    <property type="term" value="C:membrane"/>
    <property type="evidence" value="ECO:0007669"/>
    <property type="project" value="UniProtKB-SubCell"/>
</dbReference>
<keyword evidence="8 10" id="KW-0012">Acyltransferase</keyword>
<evidence type="ECO:0000313" key="13">
    <source>
        <dbReference type="Proteomes" id="UP001140172"/>
    </source>
</evidence>
<keyword evidence="13" id="KW-1185">Reference proteome</keyword>
<comment type="catalytic activity">
    <reaction evidence="9 10">
        <text>L-cysteinyl-[protein] + hexadecanoyl-CoA = S-hexadecanoyl-L-cysteinyl-[protein] + CoA</text>
        <dbReference type="Rhea" id="RHEA:36683"/>
        <dbReference type="Rhea" id="RHEA-COMP:10131"/>
        <dbReference type="Rhea" id="RHEA-COMP:11032"/>
        <dbReference type="ChEBI" id="CHEBI:29950"/>
        <dbReference type="ChEBI" id="CHEBI:57287"/>
        <dbReference type="ChEBI" id="CHEBI:57379"/>
        <dbReference type="ChEBI" id="CHEBI:74151"/>
        <dbReference type="EC" id="2.3.1.225"/>
    </reaction>
</comment>
<evidence type="ECO:0000259" key="11">
    <source>
        <dbReference type="Pfam" id="PF01529"/>
    </source>
</evidence>
<keyword evidence="7" id="KW-0449">Lipoprotein</keyword>
<feature type="transmembrane region" description="Helical" evidence="10">
    <location>
        <begin position="257"/>
        <end position="281"/>
    </location>
</feature>
<evidence type="ECO:0000256" key="3">
    <source>
        <dbReference type="ARBA" id="ARBA00022692"/>
    </source>
</evidence>
<dbReference type="EMBL" id="JANBUM010000004">
    <property type="protein sequence ID" value="KAJ2788139.1"/>
    <property type="molecule type" value="Genomic_DNA"/>
</dbReference>
<evidence type="ECO:0000256" key="5">
    <source>
        <dbReference type="ARBA" id="ARBA00023136"/>
    </source>
</evidence>
<dbReference type="AlphaFoldDB" id="A0A9W8HQ63"/>
<evidence type="ECO:0000256" key="7">
    <source>
        <dbReference type="ARBA" id="ARBA00023288"/>
    </source>
</evidence>
<keyword evidence="5 10" id="KW-0472">Membrane</keyword>
<dbReference type="Proteomes" id="UP001140172">
    <property type="component" value="Unassembled WGS sequence"/>
</dbReference>
<name>A0A9W8HQ63_9FUNG</name>
<keyword evidence="2 10" id="KW-0808">Transferase</keyword>
<dbReference type="EC" id="2.3.1.225" evidence="10"/>
<evidence type="ECO:0000256" key="1">
    <source>
        <dbReference type="ARBA" id="ARBA00004141"/>
    </source>
</evidence>
<dbReference type="InterPro" id="IPR001594">
    <property type="entry name" value="Palmitoyltrfase_DHHC"/>
</dbReference>
<proteinExistence type="inferred from homology"/>
<protein>
    <recommendedName>
        <fullName evidence="10">Palmitoyltransferase</fullName>
        <ecNumber evidence="10">2.3.1.225</ecNumber>
    </recommendedName>
</protein>
<dbReference type="OrthoDB" id="9909019at2759"/>
<keyword evidence="3 10" id="KW-0812">Transmembrane</keyword>
<feature type="transmembrane region" description="Helical" evidence="10">
    <location>
        <begin position="142"/>
        <end position="166"/>
    </location>
</feature>
<accession>A0A9W8HQ63</accession>
<evidence type="ECO:0000256" key="2">
    <source>
        <dbReference type="ARBA" id="ARBA00022679"/>
    </source>
</evidence>
<feature type="transmembrane region" description="Helical" evidence="10">
    <location>
        <begin position="118"/>
        <end position="136"/>
    </location>
</feature>
<comment type="similarity">
    <text evidence="10">Belongs to the DHHC palmitoyltransferase family.</text>
</comment>
<dbReference type="Pfam" id="PF01529">
    <property type="entry name" value="DHHC"/>
    <property type="match status" value="1"/>
</dbReference>
<comment type="domain">
    <text evidence="10">The DHHC domain is required for palmitoyltransferase activity.</text>
</comment>
<evidence type="ECO:0000256" key="6">
    <source>
        <dbReference type="ARBA" id="ARBA00023139"/>
    </source>
</evidence>
<dbReference type="GO" id="GO:0006612">
    <property type="term" value="P:protein targeting to membrane"/>
    <property type="evidence" value="ECO:0007669"/>
    <property type="project" value="TreeGrafter"/>
</dbReference>
<evidence type="ECO:0000256" key="10">
    <source>
        <dbReference type="RuleBase" id="RU079119"/>
    </source>
</evidence>